<dbReference type="Gene3D" id="3.20.20.450">
    <property type="entry name" value="EAL domain"/>
    <property type="match status" value="1"/>
</dbReference>
<dbReference type="SMART" id="SM00897">
    <property type="entry name" value="FIST"/>
    <property type="match status" value="1"/>
</dbReference>
<dbReference type="PROSITE" id="PS50883">
    <property type="entry name" value="EAL"/>
    <property type="match status" value="1"/>
</dbReference>
<dbReference type="AlphaFoldDB" id="A0A1W1EK30"/>
<dbReference type="SUPFAM" id="SSF141868">
    <property type="entry name" value="EAL domain-like"/>
    <property type="match status" value="1"/>
</dbReference>
<dbReference type="SUPFAM" id="SSF55073">
    <property type="entry name" value="Nucleotide cyclase"/>
    <property type="match status" value="1"/>
</dbReference>
<feature type="domain" description="GGDEF" evidence="2">
    <location>
        <begin position="443"/>
        <end position="571"/>
    </location>
</feature>
<name>A0A1W1EK30_9ZZZZ</name>
<feature type="domain" description="EAL" evidence="1">
    <location>
        <begin position="582"/>
        <end position="821"/>
    </location>
</feature>
<dbReference type="Pfam" id="PF10442">
    <property type="entry name" value="FIST_C"/>
    <property type="match status" value="1"/>
</dbReference>
<dbReference type="InterPro" id="IPR013702">
    <property type="entry name" value="FIST_domain_N"/>
</dbReference>
<dbReference type="InterPro" id="IPR000160">
    <property type="entry name" value="GGDEF_dom"/>
</dbReference>
<sequence length="821" mass="94291">MKSYNFKIKNPIELQDIIKNSNLKDSEQLLIQAFVGNISKSYIIELQKELQKYFKKAHIIGSTAYGSIANAKVIDKPYATINFSYFKDTKLLSYSIGDEVDEYNTGIDIGEYFNDFNPKLIIAFGNGLNTNGELLLDGINSILNNTIIAGGLASKDEESSDTFIFNHSLISSNKVIAVGLSNPNLNIIDNYALDWIPIGRAKLVTKSIDNRVYSIDNISAVDFYSKYLGEKVANNLSNIGMQFPLIVNRGKDSVCRALMKQHSDKSLSFAGNLKEGELVQFAIGDIDTIIKNSNDYKNELPYSNIESIFIYSCITRRYFLQDDISIELEALEKIAPTTGFFTFGEFYNQSLLNQSNRYIALSEKPLKSIEVDNNLIMNSKNNSTFKALVNLTNTISSELEEFRKLQHLKIEEQKNDIYRKVYYDEYTNLPNRLRLFHKIRHHKDRYLIYFDVDRFSKVNYFYGFQAGDELIINLKRYLNSVIKNIGILYKLPADEFATIITQDDINIREFIATISKRLTMMVFKYKEILIPYTVTMGISKIEGDGVAIRYAEISVNNARLLHKPYIFYSDIAQDNKQKIKDTTQMALIVRDAIINNKLVMYYQPIYDIKTDKIYTYESLARFKISDNKILTPDKFLPILPHIYLSNSFVKMVIETTFKKFANKGIRFSINMTIDDIVNREINDFLYQKLEEYNVYKQLTIEILETIEIVESKEITNFINKIRKLGVKIAIDDFGSGFANFEYLAKIKADILKIDGSLIKNIDKDENSKIIVETIVIFAKKLGIKTVAEYIHSKEIFDIIKDIGVDYAQGFYLAKGNPELLS</sequence>
<proteinExistence type="predicted"/>
<dbReference type="InterPro" id="IPR019494">
    <property type="entry name" value="FIST_C"/>
</dbReference>
<protein>
    <submittedName>
        <fullName evidence="3">Diguanylate cyclase/phosphodiesterase (GGDEF &amp; EAL domains) with PAS/PAC sensor(S)</fullName>
    </submittedName>
</protein>
<evidence type="ECO:0000313" key="3">
    <source>
        <dbReference type="EMBL" id="SHO81213.1"/>
    </source>
</evidence>
<dbReference type="CDD" id="cd01948">
    <property type="entry name" value="EAL"/>
    <property type="match status" value="1"/>
</dbReference>
<dbReference type="EMBL" id="FRYL01000031">
    <property type="protein sequence ID" value="SHO81213.1"/>
    <property type="molecule type" value="Genomic_DNA"/>
</dbReference>
<evidence type="ECO:0000259" key="2">
    <source>
        <dbReference type="PROSITE" id="PS50887"/>
    </source>
</evidence>
<dbReference type="Pfam" id="PF00990">
    <property type="entry name" value="GGDEF"/>
    <property type="match status" value="1"/>
</dbReference>
<dbReference type="SMART" id="SM01204">
    <property type="entry name" value="FIST_C"/>
    <property type="match status" value="1"/>
</dbReference>
<accession>A0A1W1EK30</accession>
<gene>
    <name evidence="3" type="ORF">MNB_SV-15-1597</name>
</gene>
<dbReference type="Gene3D" id="3.30.70.270">
    <property type="match status" value="1"/>
</dbReference>
<dbReference type="PANTHER" id="PTHR33121:SF71">
    <property type="entry name" value="OXYGEN SENSOR PROTEIN DOSP"/>
    <property type="match status" value="1"/>
</dbReference>
<dbReference type="PANTHER" id="PTHR33121">
    <property type="entry name" value="CYCLIC DI-GMP PHOSPHODIESTERASE PDEF"/>
    <property type="match status" value="1"/>
</dbReference>
<dbReference type="InterPro" id="IPR050706">
    <property type="entry name" value="Cyclic-di-GMP_PDE-like"/>
</dbReference>
<organism evidence="3">
    <name type="scientific">hydrothermal vent metagenome</name>
    <dbReference type="NCBI Taxonomy" id="652676"/>
    <lineage>
        <taxon>unclassified sequences</taxon>
        <taxon>metagenomes</taxon>
        <taxon>ecological metagenomes</taxon>
    </lineage>
</organism>
<reference evidence="3" key="1">
    <citation type="submission" date="2016-10" db="EMBL/GenBank/DDBJ databases">
        <authorList>
            <person name="de Groot N.N."/>
        </authorList>
    </citation>
    <scope>NUCLEOTIDE SEQUENCE</scope>
</reference>
<dbReference type="InterPro" id="IPR035919">
    <property type="entry name" value="EAL_sf"/>
</dbReference>
<dbReference type="InterPro" id="IPR029787">
    <property type="entry name" value="Nucleotide_cyclase"/>
</dbReference>
<dbReference type="InterPro" id="IPR001633">
    <property type="entry name" value="EAL_dom"/>
</dbReference>
<dbReference type="InterPro" id="IPR043128">
    <property type="entry name" value="Rev_trsase/Diguanyl_cyclase"/>
</dbReference>
<dbReference type="Pfam" id="PF08495">
    <property type="entry name" value="FIST"/>
    <property type="match status" value="1"/>
</dbReference>
<dbReference type="SMART" id="SM00267">
    <property type="entry name" value="GGDEF"/>
    <property type="match status" value="1"/>
</dbReference>
<evidence type="ECO:0000259" key="1">
    <source>
        <dbReference type="PROSITE" id="PS50883"/>
    </source>
</evidence>
<dbReference type="Pfam" id="PF00563">
    <property type="entry name" value="EAL"/>
    <property type="match status" value="1"/>
</dbReference>
<dbReference type="PROSITE" id="PS50887">
    <property type="entry name" value="GGDEF"/>
    <property type="match status" value="1"/>
</dbReference>
<dbReference type="SMART" id="SM00052">
    <property type="entry name" value="EAL"/>
    <property type="match status" value="1"/>
</dbReference>
<dbReference type="GO" id="GO:0071111">
    <property type="term" value="F:cyclic-guanylate-specific phosphodiesterase activity"/>
    <property type="evidence" value="ECO:0007669"/>
    <property type="project" value="InterPro"/>
</dbReference>